<dbReference type="GO" id="GO:0016020">
    <property type="term" value="C:membrane"/>
    <property type="evidence" value="ECO:0007669"/>
    <property type="project" value="UniProtKB-SubCell"/>
</dbReference>
<organism evidence="7 8">
    <name type="scientific">Methylobacterium nonmethylotrophicum</name>
    <dbReference type="NCBI Taxonomy" id="1141884"/>
    <lineage>
        <taxon>Bacteria</taxon>
        <taxon>Pseudomonadati</taxon>
        <taxon>Pseudomonadota</taxon>
        <taxon>Alphaproteobacteria</taxon>
        <taxon>Hyphomicrobiales</taxon>
        <taxon>Methylobacteriaceae</taxon>
        <taxon>Methylobacterium</taxon>
    </lineage>
</organism>
<evidence type="ECO:0000313" key="7">
    <source>
        <dbReference type="EMBL" id="TGE00305.1"/>
    </source>
</evidence>
<protein>
    <submittedName>
        <fullName evidence="7">Glycosyltransferase</fullName>
    </submittedName>
</protein>
<evidence type="ECO:0000256" key="3">
    <source>
        <dbReference type="ARBA" id="ARBA00022679"/>
    </source>
</evidence>
<name>A0A4Z0NUR4_9HYPH</name>
<dbReference type="AlphaFoldDB" id="A0A4Z0NUR4"/>
<dbReference type="PANTHER" id="PTHR21461:SF69">
    <property type="entry name" value="GLYCOSYLTRANSFERASE FAMILY 92 PROTEIN"/>
    <property type="match status" value="1"/>
</dbReference>
<evidence type="ECO:0000256" key="6">
    <source>
        <dbReference type="ARBA" id="ARBA00023136"/>
    </source>
</evidence>
<dbReference type="PANTHER" id="PTHR21461">
    <property type="entry name" value="GLYCOSYLTRANSFERASE FAMILY 92 PROTEIN"/>
    <property type="match status" value="1"/>
</dbReference>
<keyword evidence="2" id="KW-0328">Glycosyltransferase</keyword>
<keyword evidence="3 7" id="KW-0808">Transferase</keyword>
<dbReference type="SUPFAM" id="SSF53448">
    <property type="entry name" value="Nucleotide-diphospho-sugar transferases"/>
    <property type="match status" value="1"/>
</dbReference>
<sequence>MIDENSCTVAAIAKNEGKYIVEWIAHNIVIGFDKIIIYSNETADNMFEIVEKISRSDDRVQIIDWPSIPETSPQVTAYTDALRRVRTEWISFVDIDEFIVPYVDKSLKKFLSRVPNDVSSVHLNWRNFGSGGMQEPNYDLVTRAFTKCAQPFWSNHHHFKTIARAKLALDAHIHDIGTVSGHRVLSDLRPFGMDIRGVSDRICHENILINHYQSKTYIEFRERMMRGDANYSSHQVRVHSIERFEALDRNEESDTKILEFSDLLDSEYLRLKQIISA</sequence>
<evidence type="ECO:0000313" key="8">
    <source>
        <dbReference type="Proteomes" id="UP000297535"/>
    </source>
</evidence>
<keyword evidence="8" id="KW-1185">Reference proteome</keyword>
<evidence type="ECO:0000256" key="2">
    <source>
        <dbReference type="ARBA" id="ARBA00022676"/>
    </source>
</evidence>
<dbReference type="Pfam" id="PF01697">
    <property type="entry name" value="Glyco_transf_92"/>
    <property type="match status" value="1"/>
</dbReference>
<keyword evidence="5" id="KW-1133">Transmembrane helix</keyword>
<dbReference type="Gene3D" id="3.90.550.10">
    <property type="entry name" value="Spore Coat Polysaccharide Biosynthesis Protein SpsA, Chain A"/>
    <property type="match status" value="1"/>
</dbReference>
<evidence type="ECO:0000256" key="4">
    <source>
        <dbReference type="ARBA" id="ARBA00022692"/>
    </source>
</evidence>
<proteinExistence type="predicted"/>
<keyword evidence="4" id="KW-0812">Transmembrane</keyword>
<gene>
    <name evidence="7" type="ORF">EU555_10500</name>
</gene>
<dbReference type="Proteomes" id="UP000297535">
    <property type="component" value="Unassembled WGS sequence"/>
</dbReference>
<dbReference type="EMBL" id="SRLB01000006">
    <property type="protein sequence ID" value="TGE00305.1"/>
    <property type="molecule type" value="Genomic_DNA"/>
</dbReference>
<comment type="subcellular location">
    <subcellularLocation>
        <location evidence="1">Membrane</location>
        <topology evidence="1">Single-pass membrane protein</topology>
    </subcellularLocation>
</comment>
<dbReference type="OrthoDB" id="1997677at2"/>
<dbReference type="InterPro" id="IPR029044">
    <property type="entry name" value="Nucleotide-diphossugar_trans"/>
</dbReference>
<dbReference type="RefSeq" id="WP_135414585.1">
    <property type="nucleotide sequence ID" value="NZ_SRLB01000006.1"/>
</dbReference>
<evidence type="ECO:0000256" key="5">
    <source>
        <dbReference type="ARBA" id="ARBA00022989"/>
    </source>
</evidence>
<dbReference type="InterPro" id="IPR008166">
    <property type="entry name" value="Glyco_transf_92"/>
</dbReference>
<dbReference type="GO" id="GO:0005737">
    <property type="term" value="C:cytoplasm"/>
    <property type="evidence" value="ECO:0007669"/>
    <property type="project" value="TreeGrafter"/>
</dbReference>
<reference evidence="7 8" key="1">
    <citation type="submission" date="2019-04" db="EMBL/GenBank/DDBJ databases">
        <authorList>
            <person name="Feng G."/>
            <person name="Zhu H."/>
        </authorList>
    </citation>
    <scope>NUCLEOTIDE SEQUENCE [LARGE SCALE GENOMIC DNA]</scope>
    <source>
        <strain evidence="7 8">6HR-1</strain>
    </source>
</reference>
<evidence type="ECO:0000256" key="1">
    <source>
        <dbReference type="ARBA" id="ARBA00004167"/>
    </source>
</evidence>
<dbReference type="GO" id="GO:0016757">
    <property type="term" value="F:glycosyltransferase activity"/>
    <property type="evidence" value="ECO:0007669"/>
    <property type="project" value="UniProtKB-KW"/>
</dbReference>
<keyword evidence="6" id="KW-0472">Membrane</keyword>
<accession>A0A4Z0NUR4</accession>
<comment type="caution">
    <text evidence="7">The sequence shown here is derived from an EMBL/GenBank/DDBJ whole genome shotgun (WGS) entry which is preliminary data.</text>
</comment>